<feature type="active site" description="Proton acceptor" evidence="4">
    <location>
        <position position="138"/>
    </location>
</feature>
<protein>
    <submittedName>
        <fullName evidence="6">DHS-like NAD/FAD-binding domain-containing protein</fullName>
    </submittedName>
</protein>
<keyword evidence="4" id="KW-0479">Metal-binding</keyword>
<dbReference type="EMBL" id="MU006041">
    <property type="protein sequence ID" value="KAF2857491.1"/>
    <property type="molecule type" value="Genomic_DNA"/>
</dbReference>
<dbReference type="InterPro" id="IPR026590">
    <property type="entry name" value="Ssirtuin_cat_dom"/>
</dbReference>
<dbReference type="GO" id="GO:0017136">
    <property type="term" value="F:histone deacetylase activity, NAD-dependent"/>
    <property type="evidence" value="ECO:0007669"/>
    <property type="project" value="TreeGrafter"/>
</dbReference>
<evidence type="ECO:0000313" key="6">
    <source>
        <dbReference type="EMBL" id="KAF2857491.1"/>
    </source>
</evidence>
<dbReference type="AlphaFoldDB" id="A0A6A7BQC5"/>
<dbReference type="InterPro" id="IPR003000">
    <property type="entry name" value="Sirtuin"/>
</dbReference>
<evidence type="ECO:0000256" key="2">
    <source>
        <dbReference type="ARBA" id="ARBA00022679"/>
    </source>
</evidence>
<keyword evidence="2" id="KW-0808">Transferase</keyword>
<feature type="binding site" evidence="4">
    <location>
        <position position="221"/>
    </location>
    <ligand>
        <name>Zn(2+)</name>
        <dbReference type="ChEBI" id="CHEBI:29105"/>
    </ligand>
</feature>
<evidence type="ECO:0000256" key="1">
    <source>
        <dbReference type="ARBA" id="ARBA00006924"/>
    </source>
</evidence>
<evidence type="ECO:0000313" key="7">
    <source>
        <dbReference type="Proteomes" id="UP000799421"/>
    </source>
</evidence>
<gene>
    <name evidence="6" type="ORF">K470DRAFT_279267</name>
</gene>
<dbReference type="InterPro" id="IPR050134">
    <property type="entry name" value="NAD-dep_sirtuin_deacylases"/>
</dbReference>
<name>A0A6A7BQC5_9PEZI</name>
<dbReference type="InterPro" id="IPR029035">
    <property type="entry name" value="DHS-like_NAD/FAD-binding_dom"/>
</dbReference>
<dbReference type="PANTHER" id="PTHR11085:SF10">
    <property type="entry name" value="NAD-DEPENDENT PROTEIN DEACYLASE SIRTUIN-5, MITOCHONDRIAL-RELATED"/>
    <property type="match status" value="1"/>
</dbReference>
<dbReference type="GO" id="GO:0046872">
    <property type="term" value="F:metal ion binding"/>
    <property type="evidence" value="ECO:0007669"/>
    <property type="project" value="UniProtKB-KW"/>
</dbReference>
<evidence type="ECO:0000256" key="4">
    <source>
        <dbReference type="PROSITE-ProRule" id="PRU00236"/>
    </source>
</evidence>
<dbReference type="OrthoDB" id="424302at2759"/>
<dbReference type="Proteomes" id="UP000799421">
    <property type="component" value="Unassembled WGS sequence"/>
</dbReference>
<keyword evidence="4" id="KW-0862">Zinc</keyword>
<comment type="similarity">
    <text evidence="1">Belongs to the sirtuin family. Class I subfamily.</text>
</comment>
<dbReference type="Gene3D" id="3.30.1600.10">
    <property type="entry name" value="SIR2/SIRT2 'Small Domain"/>
    <property type="match status" value="1"/>
</dbReference>
<dbReference type="PANTHER" id="PTHR11085">
    <property type="entry name" value="NAD-DEPENDENT PROTEIN DEACYLASE SIRTUIN-5, MITOCHONDRIAL-RELATED"/>
    <property type="match status" value="1"/>
</dbReference>
<dbReference type="SUPFAM" id="SSF52467">
    <property type="entry name" value="DHS-like NAD/FAD-binding domain"/>
    <property type="match status" value="1"/>
</dbReference>
<dbReference type="PROSITE" id="PS50305">
    <property type="entry name" value="SIRTUIN"/>
    <property type="match status" value="1"/>
</dbReference>
<dbReference type="GO" id="GO:0070403">
    <property type="term" value="F:NAD+ binding"/>
    <property type="evidence" value="ECO:0007669"/>
    <property type="project" value="InterPro"/>
</dbReference>
<sequence>MRIPYTSPLPAALSTHTTLSSGLSALSDFLTSSQSLTVLTGAGISVPSGLSDYRGAQGTYSLNPTYVPIFHSQFLRSHLSRQRYWARSFFGFPLTAQRVPNAAHEAVGQLRDVAGIVTQNVDSLHVKAHPWLETVELHGYLRETVCGTCGEEFSRLRFQKMLSELNPAWGDLLERVVREGGLETEDYALREKKGLRMNPDGDLDVPGLEYERFRYPPCPHCVQAGRTVTGSDGEYDPVVSKGKGVLKPAVVMFGENIPEKRRRKAQELAQRCDRLLVLGTSLATYSAWRLVKEVRDRNAPIAIVNLGGVRNEEMLLTDKSVRLDMRVEDVLPKLVGSGREFMPAPWR</sequence>
<feature type="domain" description="Deacetylase sirtuin-type" evidence="5">
    <location>
        <begin position="16"/>
        <end position="345"/>
    </location>
</feature>
<dbReference type="Gene3D" id="3.40.50.1220">
    <property type="entry name" value="TPP-binding domain"/>
    <property type="match status" value="1"/>
</dbReference>
<proteinExistence type="inferred from homology"/>
<feature type="binding site" evidence="4">
    <location>
        <position position="218"/>
    </location>
    <ligand>
        <name>Zn(2+)</name>
        <dbReference type="ChEBI" id="CHEBI:29105"/>
    </ligand>
</feature>
<keyword evidence="3" id="KW-0520">NAD</keyword>
<evidence type="ECO:0000259" key="5">
    <source>
        <dbReference type="PROSITE" id="PS50305"/>
    </source>
</evidence>
<feature type="binding site" evidence="4">
    <location>
        <position position="146"/>
    </location>
    <ligand>
        <name>Zn(2+)</name>
        <dbReference type="ChEBI" id="CHEBI:29105"/>
    </ligand>
</feature>
<reference evidence="6" key="1">
    <citation type="journal article" date="2020" name="Stud. Mycol.">
        <title>101 Dothideomycetes genomes: a test case for predicting lifestyles and emergence of pathogens.</title>
        <authorList>
            <person name="Haridas S."/>
            <person name="Albert R."/>
            <person name="Binder M."/>
            <person name="Bloem J."/>
            <person name="Labutti K."/>
            <person name="Salamov A."/>
            <person name="Andreopoulos B."/>
            <person name="Baker S."/>
            <person name="Barry K."/>
            <person name="Bills G."/>
            <person name="Bluhm B."/>
            <person name="Cannon C."/>
            <person name="Castanera R."/>
            <person name="Culley D."/>
            <person name="Daum C."/>
            <person name="Ezra D."/>
            <person name="Gonzalez J."/>
            <person name="Henrissat B."/>
            <person name="Kuo A."/>
            <person name="Liang C."/>
            <person name="Lipzen A."/>
            <person name="Lutzoni F."/>
            <person name="Magnuson J."/>
            <person name="Mondo S."/>
            <person name="Nolan M."/>
            <person name="Ohm R."/>
            <person name="Pangilinan J."/>
            <person name="Park H.-J."/>
            <person name="Ramirez L."/>
            <person name="Alfaro M."/>
            <person name="Sun H."/>
            <person name="Tritt A."/>
            <person name="Yoshinaga Y."/>
            <person name="Zwiers L.-H."/>
            <person name="Turgeon B."/>
            <person name="Goodwin S."/>
            <person name="Spatafora J."/>
            <person name="Crous P."/>
            <person name="Grigoriev I."/>
        </authorList>
    </citation>
    <scope>NUCLEOTIDE SEQUENCE</scope>
    <source>
        <strain evidence="6">CBS 480.64</strain>
    </source>
</reference>
<dbReference type="Pfam" id="PF02146">
    <property type="entry name" value="SIR2"/>
    <property type="match status" value="1"/>
</dbReference>
<keyword evidence="7" id="KW-1185">Reference proteome</keyword>
<feature type="binding site" evidence="4">
    <location>
        <position position="149"/>
    </location>
    <ligand>
        <name>Zn(2+)</name>
        <dbReference type="ChEBI" id="CHEBI:29105"/>
    </ligand>
</feature>
<evidence type="ECO:0000256" key="3">
    <source>
        <dbReference type="ARBA" id="ARBA00023027"/>
    </source>
</evidence>
<dbReference type="InterPro" id="IPR026591">
    <property type="entry name" value="Sirtuin_cat_small_dom_sf"/>
</dbReference>
<organism evidence="6 7">
    <name type="scientific">Piedraia hortae CBS 480.64</name>
    <dbReference type="NCBI Taxonomy" id="1314780"/>
    <lineage>
        <taxon>Eukaryota</taxon>
        <taxon>Fungi</taxon>
        <taxon>Dikarya</taxon>
        <taxon>Ascomycota</taxon>
        <taxon>Pezizomycotina</taxon>
        <taxon>Dothideomycetes</taxon>
        <taxon>Dothideomycetidae</taxon>
        <taxon>Capnodiales</taxon>
        <taxon>Piedraiaceae</taxon>
        <taxon>Piedraia</taxon>
    </lineage>
</organism>
<accession>A0A6A7BQC5</accession>